<dbReference type="KEGG" id="lin:lin1245"/>
<dbReference type="EMBL" id="AL596168">
    <property type="protein sequence ID" value="CAC96476.1"/>
    <property type="molecule type" value="Genomic_DNA"/>
</dbReference>
<dbReference type="GO" id="GO:0006260">
    <property type="term" value="P:DNA replication"/>
    <property type="evidence" value="ECO:0007669"/>
    <property type="project" value="TreeGrafter"/>
</dbReference>
<proteinExistence type="predicted"/>
<dbReference type="HOGENOM" id="CLU_062999_3_5_9"/>
<dbReference type="SUPFAM" id="SSF52540">
    <property type="entry name" value="P-loop containing nucleoside triphosphate hydrolases"/>
    <property type="match status" value="1"/>
</dbReference>
<evidence type="ECO:0000313" key="4">
    <source>
        <dbReference type="Proteomes" id="UP000002513"/>
    </source>
</evidence>
<dbReference type="PANTHER" id="PTHR30050:SF4">
    <property type="entry name" value="ATP-BINDING PROTEIN RV3427C IN INSERTION SEQUENCE-RELATED"/>
    <property type="match status" value="1"/>
</dbReference>
<sequence length="287" mass="33132">MKQMNKKKTGMVVLKRMREQNQQNKKLKSATNIISELQERIDRHTLTEADEQKIRKQIAKEDAELAAKALDSDRNHQLNKIFSNSMINKKLENASFENYHAENEENAKALAVCRRFVETFNLNQPRSLLLTGAYGVGKSHLAASIMRDISEIDIVLKRDNERDVVLKTRKPTMIFINTPKLLTKIRSSFSKTSEFTEADLLNEIESVDLLVLDDFGSEIKEANNDFAVQKIFEIVEGRVGKHTVYTTNFNVDELFNFYGERNFSRIMEDGNLIQMSGENYRLRGFKK</sequence>
<evidence type="ECO:0000313" key="3">
    <source>
        <dbReference type="EMBL" id="CAC96983.1"/>
    </source>
</evidence>
<keyword evidence="1" id="KW-0175">Coiled coil</keyword>
<dbReference type="Proteomes" id="UP000002513">
    <property type="component" value="Chromosome"/>
</dbReference>
<reference evidence="3 4" key="1">
    <citation type="journal article" date="2001" name="Science">
        <title>Comparative genomics of Listeria species.</title>
        <authorList>
            <person name="Glaser P."/>
            <person name="Frangeul L."/>
            <person name="Buchrieser C."/>
            <person name="Rusniok C."/>
            <person name="Amend A."/>
            <person name="Baquero F."/>
            <person name="Berche P."/>
            <person name="Bloecker H."/>
            <person name="Brandt P."/>
            <person name="Chakraborty T."/>
            <person name="Charbit A."/>
            <person name="Chetouani F."/>
            <person name="Couve E."/>
            <person name="de Daruvar A."/>
            <person name="Dehoux P."/>
            <person name="Domann E."/>
            <person name="Dominguez-Bernal G."/>
            <person name="Duchaud E."/>
            <person name="Durant L."/>
            <person name="Dussurget O."/>
            <person name="Entian K.-D."/>
            <person name="Fsihi H."/>
            <person name="Garcia-del Portillo F."/>
            <person name="Garrido P."/>
            <person name="Gautier L."/>
            <person name="Goebel W."/>
            <person name="Gomez-Lopez N."/>
            <person name="Hain T."/>
            <person name="Hauf J."/>
            <person name="Jackson D."/>
            <person name="Jones L.-M."/>
            <person name="Kaerst U."/>
            <person name="Kreft J."/>
            <person name="Kuhn M."/>
            <person name="Kunst F."/>
            <person name="Kurapkat G."/>
            <person name="Madueno E."/>
            <person name="Maitournam A."/>
            <person name="Mata Vicente J."/>
            <person name="Ng E."/>
            <person name="Nedjari H."/>
            <person name="Nordsiek G."/>
            <person name="Novella S."/>
            <person name="de Pablos B."/>
            <person name="Perez-Diaz J.-C."/>
            <person name="Purcell R."/>
            <person name="Remmel B."/>
            <person name="Rose M."/>
            <person name="Schlueter T."/>
            <person name="Simoes N."/>
            <person name="Tierrez A."/>
            <person name="Vazquez-Boland J.-A."/>
            <person name="Voss H."/>
            <person name="Wehland J."/>
            <person name="Cossart P."/>
        </authorList>
    </citation>
    <scope>NUCLEOTIDE SEQUENCE [LARGE SCALE GENOMIC DNA]</scope>
    <source>
        <strain evidence="4">ATCC BAA-680 / CLIP 11262</strain>
        <strain evidence="3">Clip11262</strain>
    </source>
</reference>
<evidence type="ECO:0000313" key="2">
    <source>
        <dbReference type="EMBL" id="CAC96476.1"/>
    </source>
</evidence>
<dbReference type="eggNOG" id="COG1484">
    <property type="taxonomic scope" value="Bacteria"/>
</dbReference>
<feature type="coiled-coil region" evidence="1">
    <location>
        <begin position="20"/>
        <end position="47"/>
    </location>
</feature>
<evidence type="ECO:0000256" key="1">
    <source>
        <dbReference type="SAM" id="Coils"/>
    </source>
</evidence>
<dbReference type="PIR" id="AG1651">
    <property type="entry name" value="AG1651"/>
</dbReference>
<accession>Q926A4</accession>
<protein>
    <submittedName>
        <fullName evidence="2">Lin1245 protein</fullName>
    </submittedName>
    <submittedName>
        <fullName evidence="3">Lin1752 protein</fullName>
    </submittedName>
</protein>
<dbReference type="PANTHER" id="PTHR30050">
    <property type="entry name" value="CHROMOSOMAL REPLICATION INITIATOR PROTEIN DNAA"/>
    <property type="match status" value="1"/>
</dbReference>
<name>Q926A4_LISIN</name>
<dbReference type="InterPro" id="IPR027417">
    <property type="entry name" value="P-loop_NTPase"/>
</dbReference>
<dbReference type="EMBL" id="AL596169">
    <property type="protein sequence ID" value="CAC96983.1"/>
    <property type="molecule type" value="Genomic_DNA"/>
</dbReference>
<dbReference type="STRING" id="272626.gene:17565576"/>
<dbReference type="PIR" id="AD1588">
    <property type="entry name" value="AD1588"/>
</dbReference>
<gene>
    <name evidence="2" type="ordered locus">lin1245</name>
    <name evidence="3" type="ordered locus">lin1752</name>
</gene>
<dbReference type="KEGG" id="lin:lin1752"/>
<dbReference type="AlphaFoldDB" id="Q926A4"/>
<dbReference type="Gene3D" id="3.40.50.300">
    <property type="entry name" value="P-loop containing nucleotide triphosphate hydrolases"/>
    <property type="match status" value="1"/>
</dbReference>
<organism evidence="3 4">
    <name type="scientific">Listeria innocua serovar 6a (strain ATCC BAA-680 / CLIP 11262)</name>
    <dbReference type="NCBI Taxonomy" id="272626"/>
    <lineage>
        <taxon>Bacteria</taxon>
        <taxon>Bacillati</taxon>
        <taxon>Bacillota</taxon>
        <taxon>Bacilli</taxon>
        <taxon>Bacillales</taxon>
        <taxon>Listeriaceae</taxon>
        <taxon>Listeria</taxon>
    </lineage>
</organism>